<dbReference type="Proteomes" id="UP000256913">
    <property type="component" value="Unassembled WGS sequence"/>
</dbReference>
<dbReference type="InterPro" id="IPR007627">
    <property type="entry name" value="RNA_pol_sigma70_r2"/>
</dbReference>
<comment type="caution">
    <text evidence="8">The sequence shown here is derived from an EMBL/GenBank/DDBJ whole genome shotgun (WGS) entry which is preliminary data.</text>
</comment>
<feature type="domain" description="RNA polymerase sigma-70 region 2" evidence="6">
    <location>
        <begin position="11"/>
        <end position="77"/>
    </location>
</feature>
<proteinExistence type="inferred from homology"/>
<name>A0A3D9ZE67_9ACTN</name>
<dbReference type="InterPro" id="IPR036388">
    <property type="entry name" value="WH-like_DNA-bd_sf"/>
</dbReference>
<keyword evidence="3" id="KW-0731">Sigma factor</keyword>
<dbReference type="GO" id="GO:0003677">
    <property type="term" value="F:DNA binding"/>
    <property type="evidence" value="ECO:0007669"/>
    <property type="project" value="UniProtKB-KW"/>
</dbReference>
<evidence type="ECO:0000256" key="3">
    <source>
        <dbReference type="ARBA" id="ARBA00023082"/>
    </source>
</evidence>
<dbReference type="InterPro" id="IPR039425">
    <property type="entry name" value="RNA_pol_sigma-70-like"/>
</dbReference>
<dbReference type="InterPro" id="IPR013249">
    <property type="entry name" value="RNA_pol_sigma70_r4_t2"/>
</dbReference>
<keyword evidence="9" id="KW-1185">Reference proteome</keyword>
<dbReference type="NCBIfam" id="TIGR02937">
    <property type="entry name" value="sigma70-ECF"/>
    <property type="match status" value="1"/>
</dbReference>
<evidence type="ECO:0000259" key="6">
    <source>
        <dbReference type="Pfam" id="PF04542"/>
    </source>
</evidence>
<dbReference type="RefSeq" id="WP_116066524.1">
    <property type="nucleotide sequence ID" value="NZ_BONB01000001.1"/>
</dbReference>
<evidence type="ECO:0000259" key="7">
    <source>
        <dbReference type="Pfam" id="PF08281"/>
    </source>
</evidence>
<evidence type="ECO:0000313" key="8">
    <source>
        <dbReference type="EMBL" id="REF94762.1"/>
    </source>
</evidence>
<dbReference type="InterPro" id="IPR013324">
    <property type="entry name" value="RNA_pol_sigma_r3/r4-like"/>
</dbReference>
<dbReference type="Pfam" id="PF04542">
    <property type="entry name" value="Sigma70_r2"/>
    <property type="match status" value="1"/>
</dbReference>
<dbReference type="NCBIfam" id="TIGR02983">
    <property type="entry name" value="SigE-fam_strep"/>
    <property type="match status" value="1"/>
</dbReference>
<keyword evidence="4" id="KW-0238">DNA-binding</keyword>
<sequence>MDDVEGFREFVHTRLRRLSHVAYLLTGDHHAAEDLVQVTLIKVAAKWPRVSAARDPDAYVRKILYHANISAWRRWRRVREEPTADLPDKPGERDETNHAVRRLMLEAALAKLTPRQRAVLVLRYFEDLSEADTSVILGCSVGTVKSQTHHALSRLRILAPDLADLVDGSEVLV</sequence>
<dbReference type="CDD" id="cd06171">
    <property type="entry name" value="Sigma70_r4"/>
    <property type="match status" value="1"/>
</dbReference>
<dbReference type="Gene3D" id="1.10.10.10">
    <property type="entry name" value="Winged helix-like DNA-binding domain superfamily/Winged helix DNA-binding domain"/>
    <property type="match status" value="1"/>
</dbReference>
<dbReference type="GO" id="GO:0016987">
    <property type="term" value="F:sigma factor activity"/>
    <property type="evidence" value="ECO:0007669"/>
    <property type="project" value="UniProtKB-KW"/>
</dbReference>
<dbReference type="Gene3D" id="1.10.1740.10">
    <property type="match status" value="1"/>
</dbReference>
<dbReference type="InterPro" id="IPR014284">
    <property type="entry name" value="RNA_pol_sigma-70_dom"/>
</dbReference>
<keyword evidence="2" id="KW-0805">Transcription regulation</keyword>
<dbReference type="AlphaFoldDB" id="A0A3D9ZE67"/>
<organism evidence="8 9">
    <name type="scientific">Asanoa ferruginea</name>
    <dbReference type="NCBI Taxonomy" id="53367"/>
    <lineage>
        <taxon>Bacteria</taxon>
        <taxon>Bacillati</taxon>
        <taxon>Actinomycetota</taxon>
        <taxon>Actinomycetes</taxon>
        <taxon>Micromonosporales</taxon>
        <taxon>Micromonosporaceae</taxon>
        <taxon>Asanoa</taxon>
    </lineage>
</organism>
<comment type="similarity">
    <text evidence="1">Belongs to the sigma-70 factor family. ECF subfamily.</text>
</comment>
<evidence type="ECO:0000256" key="4">
    <source>
        <dbReference type="ARBA" id="ARBA00023125"/>
    </source>
</evidence>
<protein>
    <submittedName>
        <fullName evidence="8">RNA polymerase sigma-70 factor (Sigma-E family)</fullName>
    </submittedName>
</protein>
<dbReference type="PANTHER" id="PTHR43133:SF50">
    <property type="entry name" value="ECF RNA POLYMERASE SIGMA FACTOR SIGM"/>
    <property type="match status" value="1"/>
</dbReference>
<accession>A0A3D9ZE67</accession>
<dbReference type="EMBL" id="QUMQ01000001">
    <property type="protein sequence ID" value="REF94762.1"/>
    <property type="molecule type" value="Genomic_DNA"/>
</dbReference>
<feature type="domain" description="RNA polymerase sigma factor 70 region 4 type 2" evidence="7">
    <location>
        <begin position="103"/>
        <end position="155"/>
    </location>
</feature>
<dbReference type="InterPro" id="IPR013325">
    <property type="entry name" value="RNA_pol_sigma_r2"/>
</dbReference>
<gene>
    <name evidence="8" type="ORF">DFJ67_0705</name>
</gene>
<evidence type="ECO:0000256" key="1">
    <source>
        <dbReference type="ARBA" id="ARBA00010641"/>
    </source>
</evidence>
<evidence type="ECO:0000256" key="2">
    <source>
        <dbReference type="ARBA" id="ARBA00023015"/>
    </source>
</evidence>
<dbReference type="Pfam" id="PF08281">
    <property type="entry name" value="Sigma70_r4_2"/>
    <property type="match status" value="1"/>
</dbReference>
<evidence type="ECO:0000313" key="9">
    <source>
        <dbReference type="Proteomes" id="UP000256913"/>
    </source>
</evidence>
<evidence type="ECO:0000256" key="5">
    <source>
        <dbReference type="ARBA" id="ARBA00023163"/>
    </source>
</evidence>
<dbReference type="OrthoDB" id="3692620at2"/>
<dbReference type="SUPFAM" id="SSF88946">
    <property type="entry name" value="Sigma2 domain of RNA polymerase sigma factors"/>
    <property type="match status" value="1"/>
</dbReference>
<dbReference type="GO" id="GO:0006352">
    <property type="term" value="P:DNA-templated transcription initiation"/>
    <property type="evidence" value="ECO:0007669"/>
    <property type="project" value="InterPro"/>
</dbReference>
<reference evidence="8 9" key="1">
    <citation type="submission" date="2018-08" db="EMBL/GenBank/DDBJ databases">
        <title>Sequencing the genomes of 1000 actinobacteria strains.</title>
        <authorList>
            <person name="Klenk H.-P."/>
        </authorList>
    </citation>
    <scope>NUCLEOTIDE SEQUENCE [LARGE SCALE GENOMIC DNA]</scope>
    <source>
        <strain evidence="8 9">DSM 44099</strain>
    </source>
</reference>
<dbReference type="InterPro" id="IPR014325">
    <property type="entry name" value="RNA_pol_sigma-E_actinobac"/>
</dbReference>
<keyword evidence="5" id="KW-0804">Transcription</keyword>
<dbReference type="PANTHER" id="PTHR43133">
    <property type="entry name" value="RNA POLYMERASE ECF-TYPE SIGMA FACTO"/>
    <property type="match status" value="1"/>
</dbReference>
<dbReference type="SUPFAM" id="SSF88659">
    <property type="entry name" value="Sigma3 and sigma4 domains of RNA polymerase sigma factors"/>
    <property type="match status" value="1"/>
</dbReference>